<feature type="compositionally biased region" description="Basic and acidic residues" evidence="1">
    <location>
        <begin position="236"/>
        <end position="248"/>
    </location>
</feature>
<feature type="region of interest" description="Disordered" evidence="1">
    <location>
        <begin position="153"/>
        <end position="181"/>
    </location>
</feature>
<dbReference type="AlphaFoldDB" id="A0A6J4JBD8"/>
<dbReference type="GO" id="GO:0004316">
    <property type="term" value="F:3-oxoacyl-[acyl-carrier-protein] reductase (NADPH) activity"/>
    <property type="evidence" value="ECO:0007669"/>
    <property type="project" value="UniProtKB-EC"/>
</dbReference>
<feature type="region of interest" description="Disordered" evidence="1">
    <location>
        <begin position="1"/>
        <end position="132"/>
    </location>
</feature>
<evidence type="ECO:0000313" key="2">
    <source>
        <dbReference type="EMBL" id="CAA9272854.1"/>
    </source>
</evidence>
<protein>
    <submittedName>
        <fullName evidence="2">3-oxoacyl-[acyl-carrier protein] reductase</fullName>
        <ecNumber evidence="2">1.1.1.100</ecNumber>
    </submittedName>
</protein>
<keyword evidence="2" id="KW-0560">Oxidoreductase</keyword>
<feature type="compositionally biased region" description="Basic residues" evidence="1">
    <location>
        <begin position="53"/>
        <end position="71"/>
    </location>
</feature>
<feature type="compositionally biased region" description="Basic and acidic residues" evidence="1">
    <location>
        <begin position="100"/>
        <end position="116"/>
    </location>
</feature>
<gene>
    <name evidence="2" type="ORF">AVDCRST_MAG04-3202</name>
</gene>
<feature type="non-terminal residue" evidence="2">
    <location>
        <position position="1"/>
    </location>
</feature>
<reference evidence="2" key="1">
    <citation type="submission" date="2020-02" db="EMBL/GenBank/DDBJ databases">
        <authorList>
            <person name="Meier V. D."/>
        </authorList>
    </citation>
    <scope>NUCLEOTIDE SEQUENCE</scope>
    <source>
        <strain evidence="2">AVDCRST_MAG04</strain>
    </source>
</reference>
<name>A0A6J4JBD8_9PROT</name>
<feature type="compositionally biased region" description="Gly residues" evidence="1">
    <location>
        <begin position="214"/>
        <end position="223"/>
    </location>
</feature>
<feature type="region of interest" description="Disordered" evidence="1">
    <location>
        <begin position="194"/>
        <end position="248"/>
    </location>
</feature>
<sequence length="248" mass="26945">GRVRRQARGGVRRQPRHRALGGAGLRGGRRGRVHLRPQRRPLGRDAERDRRQWRPGARGRVRPGGRPRRAGLRGGSGACFGRPGRAGEQRLRLRRHRHGRGLERRPVRGRDGDGARQPRRAAAPGTDARQHRQPVLHLRLHAVEAHAGLRGGEGAAGQLHRQPSADARAERHPGERRGAGLHRVPRRLLGEAADQRPEALRGHPALHPLRTPGRPGGGGGGGAVPRLAPRALGDGTDGHRGRRPDVGL</sequence>
<organism evidence="2">
    <name type="scientific">uncultured Acetobacteraceae bacterium</name>
    <dbReference type="NCBI Taxonomy" id="169975"/>
    <lineage>
        <taxon>Bacteria</taxon>
        <taxon>Pseudomonadati</taxon>
        <taxon>Pseudomonadota</taxon>
        <taxon>Alphaproteobacteria</taxon>
        <taxon>Acetobacterales</taxon>
        <taxon>Acetobacteraceae</taxon>
        <taxon>environmental samples</taxon>
    </lineage>
</organism>
<feature type="compositionally biased region" description="Basic and acidic residues" evidence="1">
    <location>
        <begin position="167"/>
        <end position="178"/>
    </location>
</feature>
<proteinExistence type="predicted"/>
<evidence type="ECO:0000256" key="1">
    <source>
        <dbReference type="SAM" id="MobiDB-lite"/>
    </source>
</evidence>
<accession>A0A6J4JBD8</accession>
<dbReference type="EMBL" id="CADCTL010000232">
    <property type="protein sequence ID" value="CAA9272854.1"/>
    <property type="molecule type" value="Genomic_DNA"/>
</dbReference>
<feature type="compositionally biased region" description="Basic residues" evidence="1">
    <location>
        <begin position="27"/>
        <end position="41"/>
    </location>
</feature>
<feature type="compositionally biased region" description="Basic and acidic residues" evidence="1">
    <location>
        <begin position="42"/>
        <end position="52"/>
    </location>
</feature>
<feature type="compositionally biased region" description="Basic residues" evidence="1">
    <location>
        <begin position="1"/>
        <end position="19"/>
    </location>
</feature>
<feature type="non-terminal residue" evidence="2">
    <location>
        <position position="248"/>
    </location>
</feature>
<dbReference type="EC" id="1.1.1.100" evidence="2"/>